<reference evidence="4" key="1">
    <citation type="submission" date="2023-07" db="EMBL/GenBank/DDBJ databases">
        <title>A chromosome-level genome assembly of Lolium multiflorum.</title>
        <authorList>
            <person name="Chen Y."/>
            <person name="Copetti D."/>
            <person name="Kolliker R."/>
            <person name="Studer B."/>
        </authorList>
    </citation>
    <scope>NUCLEOTIDE SEQUENCE</scope>
    <source>
        <strain evidence="4">02402/16</strain>
        <tissue evidence="4">Leaf</tissue>
    </source>
</reference>
<keyword evidence="5" id="KW-1185">Reference proteome</keyword>
<evidence type="ECO:0000313" key="4">
    <source>
        <dbReference type="EMBL" id="KAK1608016.1"/>
    </source>
</evidence>
<gene>
    <name evidence="4" type="ORF">QYE76_031689</name>
</gene>
<evidence type="ECO:0000256" key="1">
    <source>
        <dbReference type="SAM" id="Coils"/>
    </source>
</evidence>
<evidence type="ECO:0000259" key="3">
    <source>
        <dbReference type="Pfam" id="PF04195"/>
    </source>
</evidence>
<dbReference type="InterPro" id="IPR007321">
    <property type="entry name" value="Transposase_28"/>
</dbReference>
<organism evidence="4 5">
    <name type="scientific">Lolium multiflorum</name>
    <name type="common">Italian ryegrass</name>
    <name type="synonym">Lolium perenne subsp. multiflorum</name>
    <dbReference type="NCBI Taxonomy" id="4521"/>
    <lineage>
        <taxon>Eukaryota</taxon>
        <taxon>Viridiplantae</taxon>
        <taxon>Streptophyta</taxon>
        <taxon>Embryophyta</taxon>
        <taxon>Tracheophyta</taxon>
        <taxon>Spermatophyta</taxon>
        <taxon>Magnoliopsida</taxon>
        <taxon>Liliopsida</taxon>
        <taxon>Poales</taxon>
        <taxon>Poaceae</taxon>
        <taxon>BOP clade</taxon>
        <taxon>Pooideae</taxon>
        <taxon>Poodae</taxon>
        <taxon>Poeae</taxon>
        <taxon>Poeae Chloroplast Group 2 (Poeae type)</taxon>
        <taxon>Loliodinae</taxon>
        <taxon>Loliinae</taxon>
        <taxon>Lolium</taxon>
    </lineage>
</organism>
<evidence type="ECO:0000313" key="5">
    <source>
        <dbReference type="Proteomes" id="UP001231189"/>
    </source>
</evidence>
<comment type="caution">
    <text evidence="4">The sequence shown here is derived from an EMBL/GenBank/DDBJ whole genome shotgun (WGS) entry which is preliminary data.</text>
</comment>
<feature type="region of interest" description="Disordered" evidence="2">
    <location>
        <begin position="306"/>
        <end position="343"/>
    </location>
</feature>
<feature type="coiled-coil region" evidence="1">
    <location>
        <begin position="496"/>
        <end position="565"/>
    </location>
</feature>
<sequence>MPGDLPVSTTTKRDEKRARSLGIISAGEGNVILPGATSRPNPPAGFTVMFLSFLYRGLSLPAHKFLHRLLREYEIQLWQLTPNSILHLAIFITLCEAFLGIEPHFGLWKKIFFVKRYNCSGGSFVIGGVGFVVRKEVNYFNFPMKESVQGWRLKWFYIKDSPAIDTQLPQFSDVLEAKPKKSWKNILSPDEKPAVDRLFERFLRIKEFDGQTMIGTEVAAVFLKRRVQPIMSSAHPMWLYSGPKDETRVNVAELSEKELLDEVRRLTLFSQEDSIPLISPQPPFDADHLPIEIPIAPERLQDLSNDVSERRDSSVPVEFRTEGNISSEDDHDNPMNPEASFIDPQSLADDISDTAGSIHDDDADRTAFVDAAAEKADELPSKRSSGGFADEDDLLICKCSLLFLKLNSDDDHLYLILILSASHPCSEGFIEPPPKKAKTSTSKPDPAASEASTPATAPAAQISTTSSLSKGKEIPSTAAATTSSEKPDLRAVISSLEAFASRYTSLENDKNRLQKEVESSSSKLEGAIKIVVEARQKAKSLKDELERLKKKLKDEETSRLAIEAQMNEKDDLLRQSVLALLKDADIPAETLDKLPNNSPANALSLALESHKLVQALLQNSKGAVERMLVMIFPKIDQNKTLGQLIDAFAVNTKEVIEVFKRTSRTYGALLAFQLMMGHGFKADIEEMSKDQDGKFVDLGEFKTPVLKCARQLLELVSAKKSSTGPSLSNQTQTP</sequence>
<proteinExistence type="predicted"/>
<dbReference type="Pfam" id="PF04195">
    <property type="entry name" value="Transposase_28"/>
    <property type="match status" value="1"/>
</dbReference>
<protein>
    <recommendedName>
        <fullName evidence="3">Transposase (putative) gypsy type domain-containing protein</fullName>
    </recommendedName>
</protein>
<dbReference type="Proteomes" id="UP001231189">
    <property type="component" value="Unassembled WGS sequence"/>
</dbReference>
<evidence type="ECO:0000256" key="2">
    <source>
        <dbReference type="SAM" id="MobiDB-lite"/>
    </source>
</evidence>
<accession>A0AAD8VJY4</accession>
<dbReference type="PANTHER" id="PTHR33026">
    <property type="entry name" value="OS06G0360600 PROTEIN"/>
    <property type="match status" value="1"/>
</dbReference>
<dbReference type="PANTHER" id="PTHR33026:SF7">
    <property type="entry name" value="OS03G0100275 PROTEIN"/>
    <property type="match status" value="1"/>
</dbReference>
<feature type="domain" description="Transposase (putative) gypsy type" evidence="3">
    <location>
        <begin position="48"/>
        <end position="115"/>
    </location>
</feature>
<feature type="compositionally biased region" description="Low complexity" evidence="2">
    <location>
        <begin position="439"/>
        <end position="467"/>
    </location>
</feature>
<name>A0AAD8VJY4_LOLMU</name>
<dbReference type="Gene3D" id="6.10.140.910">
    <property type="match status" value="1"/>
</dbReference>
<dbReference type="AlphaFoldDB" id="A0AAD8VJY4"/>
<feature type="region of interest" description="Disordered" evidence="2">
    <location>
        <begin position="429"/>
        <end position="485"/>
    </location>
</feature>
<keyword evidence="1" id="KW-0175">Coiled coil</keyword>
<dbReference type="EMBL" id="JAUUTY010000007">
    <property type="protein sequence ID" value="KAK1608016.1"/>
    <property type="molecule type" value="Genomic_DNA"/>
</dbReference>